<dbReference type="InterPro" id="IPR011765">
    <property type="entry name" value="Pept_M16_N"/>
</dbReference>
<dbReference type="GO" id="GO:0006508">
    <property type="term" value="P:proteolysis"/>
    <property type="evidence" value="ECO:0007669"/>
    <property type="project" value="UniProtKB-KW"/>
</dbReference>
<reference evidence="8 9" key="1">
    <citation type="submission" date="2017-08" db="EMBL/GenBank/DDBJ databases">
        <authorList>
            <person name="de Groot N.N."/>
        </authorList>
    </citation>
    <scope>NUCLEOTIDE SEQUENCE [LARGE SCALE GENOMIC DNA]</scope>
    <source>
        <strain evidence="8 9">USBA 78</strain>
    </source>
</reference>
<dbReference type="InterPro" id="IPR011249">
    <property type="entry name" value="Metalloenz_LuxS/M16"/>
</dbReference>
<dbReference type="PANTHER" id="PTHR11851">
    <property type="entry name" value="METALLOPROTEASE"/>
    <property type="match status" value="1"/>
</dbReference>
<evidence type="ECO:0000256" key="3">
    <source>
        <dbReference type="ARBA" id="ARBA00023049"/>
    </source>
</evidence>
<gene>
    <name evidence="8" type="ORF">SAMN05428964_103202</name>
</gene>
<dbReference type="PROSITE" id="PS00143">
    <property type="entry name" value="INSULINASE"/>
    <property type="match status" value="1"/>
</dbReference>
<feature type="region of interest" description="Disordered" evidence="5">
    <location>
        <begin position="449"/>
        <end position="473"/>
    </location>
</feature>
<feature type="domain" description="Peptidase M16 N-terminal" evidence="6">
    <location>
        <begin position="50"/>
        <end position="195"/>
    </location>
</feature>
<keyword evidence="3" id="KW-0378">Hydrolase</keyword>
<dbReference type="GO" id="GO:0004222">
    <property type="term" value="F:metalloendopeptidase activity"/>
    <property type="evidence" value="ECO:0007669"/>
    <property type="project" value="InterPro"/>
</dbReference>
<dbReference type="InterPro" id="IPR007863">
    <property type="entry name" value="Peptidase_M16_C"/>
</dbReference>
<dbReference type="EMBL" id="OBMM01000003">
    <property type="protein sequence ID" value="SOC20698.1"/>
    <property type="molecule type" value="Genomic_DNA"/>
</dbReference>
<dbReference type="RefSeq" id="WP_097052061.1">
    <property type="nucleotide sequence ID" value="NZ_OBMM01000003.1"/>
</dbReference>
<evidence type="ECO:0000313" key="9">
    <source>
        <dbReference type="Proteomes" id="UP000219068"/>
    </source>
</evidence>
<dbReference type="PANTHER" id="PTHR11851:SF49">
    <property type="entry name" value="MITOCHONDRIAL-PROCESSING PEPTIDASE SUBUNIT ALPHA"/>
    <property type="match status" value="1"/>
</dbReference>
<sequence length="473" mass="51541">MTFPTRSPISLFARGPIGLLAAILMILSPHLAGAAVFSPQTMTLDNGMQVVLVENHRAPVVTHMVWYKVGSADETEGVSGIAHFLEHLMFKGTKDIAPGDFSKIVARNGGNDNAFTSWDYTGYFQNIARDRLEMVMKMEADRMQNLQLTDDVVLPERDVIIEERRSRIDNNPGALLGEQMRAALYMAHPYGRSIIGWLNEMETLGTDDALAFYHKWYAPNNAILVVAGDITMDQLKPLAEKYYGAIPAGDVASRQRVKEPTQHAPRKVTLTDPRVGQASMSRYYLAPSYNSENADQAAPLEVLSEILGSGTTSRFFRSLVVDQSTATSAGTFYDPVAVDLASFGLYAVPRDGVELADLEKAVDAEIAKVVENGVTEEELTRAKQKLLDSAVFARDSLSAAARTLGEALAVGLTVDQVESWPDRINAVTIEQVNAAAKSVFDDKRSVTGWLQPPEGGPVSGMPTAPVIGEQEVH</sequence>
<evidence type="ECO:0000256" key="1">
    <source>
        <dbReference type="ARBA" id="ARBA00001947"/>
    </source>
</evidence>
<protein>
    <submittedName>
        <fullName evidence="8">Zinc protease</fullName>
    </submittedName>
</protein>
<dbReference type="Pfam" id="PF05193">
    <property type="entry name" value="Peptidase_M16_C"/>
    <property type="match status" value="1"/>
</dbReference>
<organism evidence="8 9">
    <name type="scientific">Thalassospira xiamenensis</name>
    <dbReference type="NCBI Taxonomy" id="220697"/>
    <lineage>
        <taxon>Bacteria</taxon>
        <taxon>Pseudomonadati</taxon>
        <taxon>Pseudomonadota</taxon>
        <taxon>Alphaproteobacteria</taxon>
        <taxon>Rhodospirillales</taxon>
        <taxon>Thalassospiraceae</taxon>
        <taxon>Thalassospira</taxon>
    </lineage>
</organism>
<dbReference type="SUPFAM" id="SSF63411">
    <property type="entry name" value="LuxS/MPP-like metallohydrolase"/>
    <property type="match status" value="2"/>
</dbReference>
<accession>A0A285TG31</accession>
<evidence type="ECO:0000256" key="4">
    <source>
        <dbReference type="RuleBase" id="RU004447"/>
    </source>
</evidence>
<evidence type="ECO:0000313" key="8">
    <source>
        <dbReference type="EMBL" id="SOC20698.1"/>
    </source>
</evidence>
<evidence type="ECO:0000259" key="7">
    <source>
        <dbReference type="Pfam" id="PF05193"/>
    </source>
</evidence>
<keyword evidence="3" id="KW-0482">Metalloprotease</keyword>
<dbReference type="Proteomes" id="UP000219068">
    <property type="component" value="Unassembled WGS sequence"/>
</dbReference>
<proteinExistence type="inferred from homology"/>
<keyword evidence="8" id="KW-0645">Protease</keyword>
<evidence type="ECO:0000256" key="5">
    <source>
        <dbReference type="SAM" id="MobiDB-lite"/>
    </source>
</evidence>
<dbReference type="InterPro" id="IPR050361">
    <property type="entry name" value="MPP/UQCRC_Complex"/>
</dbReference>
<feature type="domain" description="Peptidase M16 C-terminal" evidence="7">
    <location>
        <begin position="207"/>
        <end position="386"/>
    </location>
</feature>
<name>A0A285TG31_9PROT</name>
<comment type="similarity">
    <text evidence="2 4">Belongs to the peptidase M16 family.</text>
</comment>
<dbReference type="AlphaFoldDB" id="A0A285TG31"/>
<evidence type="ECO:0000259" key="6">
    <source>
        <dbReference type="Pfam" id="PF00675"/>
    </source>
</evidence>
<comment type="cofactor">
    <cofactor evidence="1">
        <name>Zn(2+)</name>
        <dbReference type="ChEBI" id="CHEBI:29105"/>
    </cofactor>
</comment>
<dbReference type="InterPro" id="IPR001431">
    <property type="entry name" value="Pept_M16_Zn_BS"/>
</dbReference>
<dbReference type="GO" id="GO:0046872">
    <property type="term" value="F:metal ion binding"/>
    <property type="evidence" value="ECO:0007669"/>
    <property type="project" value="InterPro"/>
</dbReference>
<dbReference type="Gene3D" id="3.30.830.10">
    <property type="entry name" value="Metalloenzyme, LuxS/M16 peptidase-like"/>
    <property type="match status" value="2"/>
</dbReference>
<dbReference type="Pfam" id="PF00675">
    <property type="entry name" value="Peptidase_M16"/>
    <property type="match status" value="1"/>
</dbReference>
<evidence type="ECO:0000256" key="2">
    <source>
        <dbReference type="ARBA" id="ARBA00007261"/>
    </source>
</evidence>